<sequence>MKKTVVESGSHSRSGFTLVELLVVIAIIGVLVGLLLPAVQAAREAARRMSCSNNFKQIGLAIHNYHAAFAQLPTQGVGTNNANGNDWRWNHGTANARRMTVLVGILPFVEQQAMWEKISNPLVERTDGSTTTTPGTLAQPWVAFGPTPQNIDYVPWATDMPAYRCPSDPGIGLPSLGRTNYGACLGDSSSNIMHGPWNDKRTAKGRATNSRIEHRGFFIPFDKTKFRDCLDGLSNTIAMGELATYLGDGDIRTSTPESGPAASVIRGNPSVCLDNNLIDPARPSFWKTVSTEGLSLRGYRWADAQPVFNATLTILGPNRELCGPNNAKASAANCTFSSYHQGGVHALMGDGAVRFITDSIEAGNDHAAGAYNGSALQVGAASPYGLWGALGTRANRETIEDF</sequence>
<protein>
    <submittedName>
        <fullName evidence="3">Prepilin-type N-terminal cleavage/methylation domain-containing protein</fullName>
    </submittedName>
</protein>
<dbReference type="Proteomes" id="UP001158067">
    <property type="component" value="Unassembled WGS sequence"/>
</dbReference>
<dbReference type="NCBIfam" id="TIGR04294">
    <property type="entry name" value="pre_pil_HX9DG"/>
    <property type="match status" value="1"/>
</dbReference>
<dbReference type="PANTHER" id="PTHR30093:SF2">
    <property type="entry name" value="TYPE II SECRETION SYSTEM PROTEIN H"/>
    <property type="match status" value="1"/>
</dbReference>
<dbReference type="NCBIfam" id="TIGR02532">
    <property type="entry name" value="IV_pilin_GFxxxE"/>
    <property type="match status" value="1"/>
</dbReference>
<dbReference type="InterPro" id="IPR012902">
    <property type="entry name" value="N_methyl_site"/>
</dbReference>
<evidence type="ECO:0000313" key="3">
    <source>
        <dbReference type="EMBL" id="SMP63618.1"/>
    </source>
</evidence>
<evidence type="ECO:0000256" key="1">
    <source>
        <dbReference type="SAM" id="Phobius"/>
    </source>
</evidence>
<dbReference type="Pfam" id="PF07596">
    <property type="entry name" value="SBP_bac_10"/>
    <property type="match status" value="1"/>
</dbReference>
<keyword evidence="1" id="KW-1133">Transmembrane helix</keyword>
<dbReference type="EMBL" id="FXUG01000008">
    <property type="protein sequence ID" value="SMP63618.1"/>
    <property type="molecule type" value="Genomic_DNA"/>
</dbReference>
<keyword evidence="1" id="KW-0472">Membrane</keyword>
<dbReference type="InterPro" id="IPR027558">
    <property type="entry name" value="Pre_pil_HX9DG_C"/>
</dbReference>
<name>A0ABY1Q940_9BACT</name>
<dbReference type="Pfam" id="PF07963">
    <property type="entry name" value="N_methyl"/>
    <property type="match status" value="1"/>
</dbReference>
<dbReference type="RefSeq" id="WP_283433487.1">
    <property type="nucleotide sequence ID" value="NZ_FXUG01000008.1"/>
</dbReference>
<organism evidence="3 4">
    <name type="scientific">Neorhodopirellula lusitana</name>
    <dbReference type="NCBI Taxonomy" id="445327"/>
    <lineage>
        <taxon>Bacteria</taxon>
        <taxon>Pseudomonadati</taxon>
        <taxon>Planctomycetota</taxon>
        <taxon>Planctomycetia</taxon>
        <taxon>Pirellulales</taxon>
        <taxon>Pirellulaceae</taxon>
        <taxon>Neorhodopirellula</taxon>
    </lineage>
</organism>
<keyword evidence="1" id="KW-0812">Transmembrane</keyword>
<dbReference type="InterPro" id="IPR011453">
    <property type="entry name" value="DUF1559"/>
</dbReference>
<evidence type="ECO:0000259" key="2">
    <source>
        <dbReference type="Pfam" id="PF07596"/>
    </source>
</evidence>
<dbReference type="Gene3D" id="3.30.700.10">
    <property type="entry name" value="Glycoprotein, Type 4 Pilin"/>
    <property type="match status" value="1"/>
</dbReference>
<gene>
    <name evidence="3" type="ORF">SAMN06265222_108118</name>
</gene>
<reference evidence="3 4" key="1">
    <citation type="submission" date="2017-05" db="EMBL/GenBank/DDBJ databases">
        <authorList>
            <person name="Varghese N."/>
            <person name="Submissions S."/>
        </authorList>
    </citation>
    <scope>NUCLEOTIDE SEQUENCE [LARGE SCALE GENOMIC DNA]</scope>
    <source>
        <strain evidence="3 4">DSM 25457</strain>
    </source>
</reference>
<dbReference type="SUPFAM" id="SSF54523">
    <property type="entry name" value="Pili subunits"/>
    <property type="match status" value="1"/>
</dbReference>
<proteinExistence type="predicted"/>
<keyword evidence="4" id="KW-1185">Reference proteome</keyword>
<accession>A0ABY1Q940</accession>
<dbReference type="PROSITE" id="PS00409">
    <property type="entry name" value="PROKAR_NTER_METHYL"/>
    <property type="match status" value="1"/>
</dbReference>
<dbReference type="PANTHER" id="PTHR30093">
    <property type="entry name" value="GENERAL SECRETION PATHWAY PROTEIN G"/>
    <property type="match status" value="1"/>
</dbReference>
<feature type="domain" description="DUF1559" evidence="2">
    <location>
        <begin position="40"/>
        <end position="362"/>
    </location>
</feature>
<dbReference type="InterPro" id="IPR045584">
    <property type="entry name" value="Pilin-like"/>
</dbReference>
<feature type="transmembrane region" description="Helical" evidence="1">
    <location>
        <begin position="16"/>
        <end position="39"/>
    </location>
</feature>
<evidence type="ECO:0000313" key="4">
    <source>
        <dbReference type="Proteomes" id="UP001158067"/>
    </source>
</evidence>
<comment type="caution">
    <text evidence="3">The sequence shown here is derived from an EMBL/GenBank/DDBJ whole genome shotgun (WGS) entry which is preliminary data.</text>
</comment>